<dbReference type="HOGENOM" id="CLU_1626633_0_0_1"/>
<accession>C5FZQ5</accession>
<reference evidence="2" key="1">
    <citation type="journal article" date="2012" name="MBio">
        <title>Comparative genome analysis of Trichophyton rubrum and related dermatophytes reveals candidate genes involved in infection.</title>
        <authorList>
            <person name="Martinez D.A."/>
            <person name="Oliver B.G."/>
            <person name="Graeser Y."/>
            <person name="Goldberg J.M."/>
            <person name="Li W."/>
            <person name="Martinez-Rossi N.M."/>
            <person name="Monod M."/>
            <person name="Shelest E."/>
            <person name="Barton R.C."/>
            <person name="Birch E."/>
            <person name="Brakhage A.A."/>
            <person name="Chen Z."/>
            <person name="Gurr S.J."/>
            <person name="Heiman D."/>
            <person name="Heitman J."/>
            <person name="Kosti I."/>
            <person name="Rossi A."/>
            <person name="Saif S."/>
            <person name="Samalova M."/>
            <person name="Saunders C.W."/>
            <person name="Shea T."/>
            <person name="Summerbell R.C."/>
            <person name="Xu J."/>
            <person name="Young S."/>
            <person name="Zeng Q."/>
            <person name="Birren B.W."/>
            <person name="Cuomo C.A."/>
            <person name="White T.C."/>
        </authorList>
    </citation>
    <scope>NUCLEOTIDE SEQUENCE [LARGE SCALE GENOMIC DNA]</scope>
    <source>
        <strain evidence="2">ATCC MYA-4605 / CBS 113480</strain>
    </source>
</reference>
<dbReference type="GeneID" id="9227403"/>
<dbReference type="AlphaFoldDB" id="C5FZQ5"/>
<keyword evidence="2" id="KW-1185">Reference proteome</keyword>
<dbReference type="EMBL" id="DS995708">
    <property type="protein sequence ID" value="EEQ35358.1"/>
    <property type="molecule type" value="Genomic_DNA"/>
</dbReference>
<name>C5FZQ5_ARTOC</name>
<proteinExistence type="predicted"/>
<gene>
    <name evidence="1" type="ORF">MCYG_08177</name>
</gene>
<dbReference type="VEuPathDB" id="FungiDB:MCYG_08177"/>
<dbReference type="Proteomes" id="UP000002035">
    <property type="component" value="Unassembled WGS sequence"/>
</dbReference>
<organism evidence="1 2">
    <name type="scientific">Arthroderma otae (strain ATCC MYA-4605 / CBS 113480)</name>
    <name type="common">Microsporum canis</name>
    <dbReference type="NCBI Taxonomy" id="554155"/>
    <lineage>
        <taxon>Eukaryota</taxon>
        <taxon>Fungi</taxon>
        <taxon>Dikarya</taxon>
        <taxon>Ascomycota</taxon>
        <taxon>Pezizomycotina</taxon>
        <taxon>Eurotiomycetes</taxon>
        <taxon>Eurotiomycetidae</taxon>
        <taxon>Onygenales</taxon>
        <taxon>Arthrodermataceae</taxon>
        <taxon>Microsporum</taxon>
    </lineage>
</organism>
<protein>
    <submittedName>
        <fullName evidence="1">Uncharacterized protein</fullName>
    </submittedName>
</protein>
<dbReference type="RefSeq" id="XP_002843094.1">
    <property type="nucleotide sequence ID" value="XM_002843048.1"/>
</dbReference>
<evidence type="ECO:0000313" key="1">
    <source>
        <dbReference type="EMBL" id="EEQ35358.1"/>
    </source>
</evidence>
<evidence type="ECO:0000313" key="2">
    <source>
        <dbReference type="Proteomes" id="UP000002035"/>
    </source>
</evidence>
<sequence>MGTDIPRYLVDRRDIPLEHQKLYDAAAESRLYSVNSLSHHPKDLEPEFIVTKPLEDQFIAKVEQSYNGLEDSRLRKLTPPVRNRLIFPSQPMSHALPTIRQRRAIHSHRCRRNSAPLRKQSMQHTSTTPHAGSAIICPHPIDATFPLAHTGGMKEHKRREAPG</sequence>